<reference evidence="1" key="1">
    <citation type="submission" date="2018-05" db="EMBL/GenBank/DDBJ databases">
        <authorList>
            <person name="Lanie J.A."/>
            <person name="Ng W.-L."/>
            <person name="Kazmierczak K.M."/>
            <person name="Andrzejewski T.M."/>
            <person name="Davidsen T.M."/>
            <person name="Wayne K.J."/>
            <person name="Tettelin H."/>
            <person name="Glass J.I."/>
            <person name="Rusch D."/>
            <person name="Podicherti R."/>
            <person name="Tsui H.-C.T."/>
            <person name="Winkler M.E."/>
        </authorList>
    </citation>
    <scope>NUCLEOTIDE SEQUENCE</scope>
</reference>
<organism evidence="1">
    <name type="scientific">marine metagenome</name>
    <dbReference type="NCBI Taxonomy" id="408172"/>
    <lineage>
        <taxon>unclassified sequences</taxon>
        <taxon>metagenomes</taxon>
        <taxon>ecological metagenomes</taxon>
    </lineage>
</organism>
<dbReference type="AlphaFoldDB" id="A0A381VGX1"/>
<name>A0A381VGX1_9ZZZZ</name>
<gene>
    <name evidence="1" type="ORF">METZ01_LOCUS91527</name>
</gene>
<accession>A0A381VGX1</accession>
<proteinExistence type="predicted"/>
<sequence length="66" mass="7135">MMNAFAVTSDLAADNSVGVRILDGSAYTVNTTFLIQLNFQCAGGWAIMRAGTIENRLIHVSWSAKD</sequence>
<evidence type="ECO:0000313" key="1">
    <source>
        <dbReference type="EMBL" id="SVA38673.1"/>
    </source>
</evidence>
<protein>
    <submittedName>
        <fullName evidence="1">Uncharacterized protein</fullName>
    </submittedName>
</protein>
<dbReference type="EMBL" id="UINC01008599">
    <property type="protein sequence ID" value="SVA38673.1"/>
    <property type="molecule type" value="Genomic_DNA"/>
</dbReference>